<dbReference type="AlphaFoldDB" id="A0A7R6PCR8"/>
<sequence>MGLKTTGRVTIGIVDSGYGFESSPPVGIDRVVASQAFRFDQGVILAPVVNDRLGHGSALLEVIAEQAPQAEFAIAQIFTERLSTTPVQVAAAIDWLVEQQVDLINLSLGLRNDRDILRVACENAIKAGVIICASSPAKGDPVYPSAYPGVFRMTGDARCTGPKQLSSLKTQYADFGGYVKARNGVIGASAGCAQLTGHIGRYLTTGGASDLNSVSHWLESQADYFGVEVRFPPGSVEQKDGGQEK</sequence>
<keyword evidence="3" id="KW-1185">Reference proteome</keyword>
<evidence type="ECO:0000256" key="1">
    <source>
        <dbReference type="PROSITE-ProRule" id="PRU01240"/>
    </source>
</evidence>
<proteinExistence type="inferred from homology"/>
<dbReference type="Gene3D" id="3.40.50.200">
    <property type="entry name" value="Peptidase S8/S53 domain"/>
    <property type="match status" value="1"/>
</dbReference>
<accession>A0A7R6PCR8</accession>
<dbReference type="OrthoDB" id="6087879at2"/>
<dbReference type="GO" id="GO:0006508">
    <property type="term" value="P:proteolysis"/>
    <property type="evidence" value="ECO:0007669"/>
    <property type="project" value="InterPro"/>
</dbReference>
<comment type="caution">
    <text evidence="1">Lacks conserved residue(s) required for the propagation of feature annotation.</text>
</comment>
<gene>
    <name evidence="2" type="ORF">AMJAP_2434</name>
</gene>
<dbReference type="RefSeq" id="WP_019620175.1">
    <property type="nucleotide sequence ID" value="NZ_AP014545.1"/>
</dbReference>
<comment type="similarity">
    <text evidence="1">Belongs to the peptidase S8 family.</text>
</comment>
<dbReference type="PROSITE" id="PS51892">
    <property type="entry name" value="SUBTILASE"/>
    <property type="match status" value="1"/>
</dbReference>
<evidence type="ECO:0000313" key="3">
    <source>
        <dbReference type="Proteomes" id="UP000595663"/>
    </source>
</evidence>
<name>A0A7R6PCR8_9GAMM</name>
<evidence type="ECO:0000313" key="2">
    <source>
        <dbReference type="EMBL" id="BBB27023.1"/>
    </source>
</evidence>
<protein>
    <submittedName>
        <fullName evidence="2">Peptidase S8 and S53</fullName>
    </submittedName>
</protein>
<dbReference type="SUPFAM" id="SSF52743">
    <property type="entry name" value="Subtilisin-like"/>
    <property type="match status" value="1"/>
</dbReference>
<dbReference type="GO" id="GO:0004252">
    <property type="term" value="F:serine-type endopeptidase activity"/>
    <property type="evidence" value="ECO:0007669"/>
    <property type="project" value="InterPro"/>
</dbReference>
<dbReference type="KEGG" id="ajp:AMJAP_2434"/>
<dbReference type="Proteomes" id="UP000595663">
    <property type="component" value="Chromosome"/>
</dbReference>
<dbReference type="EMBL" id="AP014545">
    <property type="protein sequence ID" value="BBB27023.1"/>
    <property type="molecule type" value="Genomic_DNA"/>
</dbReference>
<organism evidence="2 3">
    <name type="scientific">Amphritea japonica ATCC BAA-1530</name>
    <dbReference type="NCBI Taxonomy" id="1278309"/>
    <lineage>
        <taxon>Bacteria</taxon>
        <taxon>Pseudomonadati</taxon>
        <taxon>Pseudomonadota</taxon>
        <taxon>Gammaproteobacteria</taxon>
        <taxon>Oceanospirillales</taxon>
        <taxon>Oceanospirillaceae</taxon>
        <taxon>Amphritea</taxon>
    </lineage>
</organism>
<reference evidence="2 3" key="1">
    <citation type="journal article" date="2008" name="Int. J. Syst. Evol. Microbiol.">
        <title>Amphritea japonica sp. nov. and Amphritea balenae sp. nov., isolated from the sediment adjacent to sperm whale carcasses off Kagoshima, Japan.</title>
        <authorList>
            <person name="Miyazaki M."/>
            <person name="Nogi Y."/>
            <person name="Fujiwara Y."/>
            <person name="Kawato M."/>
            <person name="Nagahama T."/>
            <person name="Kubokawa K."/>
            <person name="Horikoshi K."/>
        </authorList>
    </citation>
    <scope>NUCLEOTIDE SEQUENCE [LARGE SCALE GENOMIC DNA]</scope>
    <source>
        <strain evidence="2 3">ATCC BAA-1530</strain>
    </source>
</reference>
<dbReference type="InterPro" id="IPR036852">
    <property type="entry name" value="Peptidase_S8/S53_dom_sf"/>
</dbReference>